<dbReference type="Pfam" id="PF11935">
    <property type="entry name" value="SYMPK_PTA1_N"/>
    <property type="match status" value="1"/>
</dbReference>
<keyword evidence="2" id="KW-0507">mRNA processing</keyword>
<dbReference type="Proteomes" id="UP000736335">
    <property type="component" value="Unassembled WGS sequence"/>
</dbReference>
<feature type="region of interest" description="Disordered" evidence="4">
    <location>
        <begin position="779"/>
        <end position="800"/>
    </location>
</feature>
<feature type="region of interest" description="Disordered" evidence="4">
    <location>
        <begin position="322"/>
        <end position="357"/>
    </location>
</feature>
<dbReference type="InterPro" id="IPR021850">
    <property type="entry name" value="Symplekin/Pta1"/>
</dbReference>
<evidence type="ECO:0000313" key="8">
    <source>
        <dbReference type="Proteomes" id="UP000736335"/>
    </source>
</evidence>
<protein>
    <submittedName>
        <fullName evidence="7">Symplekin tight junction protein C terminal-domain-containing protein</fullName>
    </submittedName>
</protein>
<dbReference type="GO" id="GO:0006397">
    <property type="term" value="P:mRNA processing"/>
    <property type="evidence" value="ECO:0007669"/>
    <property type="project" value="UniProtKB-KW"/>
</dbReference>
<dbReference type="InterPro" id="IPR022075">
    <property type="entry name" value="Symplekin_C"/>
</dbReference>
<keyword evidence="3" id="KW-0539">Nucleus</keyword>
<dbReference type="InterPro" id="IPR016024">
    <property type="entry name" value="ARM-type_fold"/>
</dbReference>
<dbReference type="SUPFAM" id="SSF48371">
    <property type="entry name" value="ARM repeat"/>
    <property type="match status" value="1"/>
</dbReference>
<dbReference type="Gene3D" id="1.25.10.10">
    <property type="entry name" value="Leucine-rich Repeat Variant"/>
    <property type="match status" value="1"/>
</dbReference>
<dbReference type="Pfam" id="PF12295">
    <property type="entry name" value="Symplekin_C"/>
    <property type="match status" value="1"/>
</dbReference>
<comment type="caution">
    <text evidence="7">The sequence shown here is derived from an EMBL/GenBank/DDBJ whole genome shotgun (WGS) entry which is preliminary data.</text>
</comment>
<evidence type="ECO:0000259" key="6">
    <source>
        <dbReference type="Pfam" id="PF12295"/>
    </source>
</evidence>
<comment type="subcellular location">
    <subcellularLocation>
        <location evidence="1">Nucleus</location>
    </subcellularLocation>
</comment>
<feature type="domain" description="Symplekin C-terminal" evidence="6">
    <location>
        <begin position="927"/>
        <end position="1122"/>
    </location>
</feature>
<dbReference type="PANTHER" id="PTHR15245:SF20">
    <property type="entry name" value="SYMPLEKIN"/>
    <property type="match status" value="1"/>
</dbReference>
<dbReference type="PANTHER" id="PTHR15245">
    <property type="entry name" value="SYMPLEKIN-RELATED"/>
    <property type="match status" value="1"/>
</dbReference>
<dbReference type="GO" id="GO:0005847">
    <property type="term" value="C:mRNA cleavage and polyadenylation specificity factor complex"/>
    <property type="evidence" value="ECO:0007669"/>
    <property type="project" value="TreeGrafter"/>
</dbReference>
<keyword evidence="8" id="KW-1185">Reference proteome</keyword>
<sequence>MAAPVVDPLQSLSAALAAPPDSKEQADLLTTLRESLEARPQPIPILCTTLLKNVTGANDSLLKRWVLDLLHFAICRSPLSMEVRTNLSAQSLEALAMLLHDHNAQTVKTVIGCFGTIYPLLFRSLCSNRNYRQQWDVLNNAKSRVLEMVYAQHTPASARIAAIKFMQRVILVQTRGVTDPRLQNKNDPNLSLCPPDHPFIPVQALEAEGMKLLEAIITLFAQGLGDLRFMANNVDLLSAILNSMGNLVKLRPAFANWIVLTLSKWTPASLAGLPASNIRSVEKAVRILLYNISRHPNGQPFASQIHDAIALQNARMEKAAADEKARKFALQESNRKRQQPPSSLSEEPSDPKRPKLEHENDATTSFLATVDFTQLPASLITDLVVANLQAFTEPALLALIQAYRQSQAASAPVTAVAGPSTEIKAPTPIAPPVKLPEIDHEPTPEVEVAPIKEPVDPLKMDIDEVDLEYEPDRLNQELSGDGEMIAAVGEGAGATIQQNIALGDGEVIGGAAGVGGGLQMVDFKLPPPREFSEEDRDLLIRESVTRIWTCGSDFAESASSADLWMLLMVRLVTRLVEPPVDEATIEAEKEKMDESEGKGLVDLNFYGRQDRMRQTLCTYVMDDFHSRVRLATVWMNEEWYNDRVRSGTDPNWRPNYDIWLNQIVAAFQTHLDAKDRAFSKFLLDLPAVPTDIMSLLRDLCVDEERMSAGFSTLREFVSSRPTLRHEALRVLLELTTHEEKITRGAAINTIKRWVPDMQPMDSLIREFALKLLRRLQSPRPNTERMDVDTGTTGTEDNMEDGQLPTEALIKTPYLSSTLQLPAERSQVLQHVELMFALTVKVPEFLDEIFAAYGQMHISVQEQIQGLISPLVRALGSSHGRLLTLLRTFPNGSESLALRIVTIFTDSGRPSTQLVTLVKALVSERDLDAHFLIPIIAEMDKADILRHLPRIVSMLNGTPEPNKVVRSVFSSIVTTPPQSFGTITSNVPRVRQSELFTPAELMVVLHEKEKEIGLKSTIEAIGICFSMADIYRSEILAVVMQQIVDEPVLPTLFLRTVIQAVKMYKSLVGFVSTTLLSRLITKKIWMNGPLWEGFIVCAKVIAPASFGALLQLPKEQLKDLVEKQPGLKSGLRDYVVKKAGNKARTAGYLDIFGEDEPQDPGPGG</sequence>
<reference evidence="7" key="2">
    <citation type="submission" date="2020-11" db="EMBL/GenBank/DDBJ databases">
        <authorList>
            <consortium name="DOE Joint Genome Institute"/>
            <person name="Kuo A."/>
            <person name="Miyauchi S."/>
            <person name="Kiss E."/>
            <person name="Drula E."/>
            <person name="Kohler A."/>
            <person name="Sanchez-Garcia M."/>
            <person name="Andreopoulos B."/>
            <person name="Barry K.W."/>
            <person name="Bonito G."/>
            <person name="Buee M."/>
            <person name="Carver A."/>
            <person name="Chen C."/>
            <person name="Cichocki N."/>
            <person name="Clum A."/>
            <person name="Culley D."/>
            <person name="Crous P.W."/>
            <person name="Fauchery L."/>
            <person name="Girlanda M."/>
            <person name="Hayes R."/>
            <person name="Keri Z."/>
            <person name="Labutti K."/>
            <person name="Lipzen A."/>
            <person name="Lombard V."/>
            <person name="Magnuson J."/>
            <person name="Maillard F."/>
            <person name="Morin E."/>
            <person name="Murat C."/>
            <person name="Nolan M."/>
            <person name="Ohm R."/>
            <person name="Pangilinan J."/>
            <person name="Pereira M."/>
            <person name="Perotto S."/>
            <person name="Peter M."/>
            <person name="Riley R."/>
            <person name="Sitrit Y."/>
            <person name="Stielow B."/>
            <person name="Szollosi G."/>
            <person name="Zifcakova L."/>
            <person name="Stursova M."/>
            <person name="Spatafora J.W."/>
            <person name="Tedersoo L."/>
            <person name="Vaario L.-M."/>
            <person name="Yamada A."/>
            <person name="Yan M."/>
            <person name="Wang P."/>
            <person name="Xu J."/>
            <person name="Bruns T."/>
            <person name="Baldrian P."/>
            <person name="Vilgalys R."/>
            <person name="Henrissat B."/>
            <person name="Grigoriev I.V."/>
            <person name="Hibbett D."/>
            <person name="Nagy L.G."/>
            <person name="Martin F.M."/>
        </authorList>
    </citation>
    <scope>NUCLEOTIDE SEQUENCE</scope>
    <source>
        <strain evidence="7">UH-Tt-Lm1</strain>
    </source>
</reference>
<proteinExistence type="predicted"/>
<accession>A0A9P6HDY9</accession>
<dbReference type="InterPro" id="IPR032460">
    <property type="entry name" value="Symplekin/Pta1_N"/>
</dbReference>
<reference evidence="7" key="1">
    <citation type="journal article" date="2020" name="Nat. Commun.">
        <title>Large-scale genome sequencing of mycorrhizal fungi provides insights into the early evolution of symbiotic traits.</title>
        <authorList>
            <person name="Miyauchi S."/>
            <person name="Kiss E."/>
            <person name="Kuo A."/>
            <person name="Drula E."/>
            <person name="Kohler A."/>
            <person name="Sanchez-Garcia M."/>
            <person name="Morin E."/>
            <person name="Andreopoulos B."/>
            <person name="Barry K.W."/>
            <person name="Bonito G."/>
            <person name="Buee M."/>
            <person name="Carver A."/>
            <person name="Chen C."/>
            <person name="Cichocki N."/>
            <person name="Clum A."/>
            <person name="Culley D."/>
            <person name="Crous P.W."/>
            <person name="Fauchery L."/>
            <person name="Girlanda M."/>
            <person name="Hayes R.D."/>
            <person name="Keri Z."/>
            <person name="LaButti K."/>
            <person name="Lipzen A."/>
            <person name="Lombard V."/>
            <person name="Magnuson J."/>
            <person name="Maillard F."/>
            <person name="Murat C."/>
            <person name="Nolan M."/>
            <person name="Ohm R.A."/>
            <person name="Pangilinan J."/>
            <person name="Pereira M.F."/>
            <person name="Perotto S."/>
            <person name="Peter M."/>
            <person name="Pfister S."/>
            <person name="Riley R."/>
            <person name="Sitrit Y."/>
            <person name="Stielow J.B."/>
            <person name="Szollosi G."/>
            <person name="Zifcakova L."/>
            <person name="Stursova M."/>
            <person name="Spatafora J.W."/>
            <person name="Tedersoo L."/>
            <person name="Vaario L.M."/>
            <person name="Yamada A."/>
            <person name="Yan M."/>
            <person name="Wang P."/>
            <person name="Xu J."/>
            <person name="Bruns T."/>
            <person name="Baldrian P."/>
            <person name="Vilgalys R."/>
            <person name="Dunand C."/>
            <person name="Henrissat B."/>
            <person name="Grigoriev I.V."/>
            <person name="Hibbett D."/>
            <person name="Nagy L.G."/>
            <person name="Martin F.M."/>
        </authorList>
    </citation>
    <scope>NUCLEOTIDE SEQUENCE</scope>
    <source>
        <strain evidence="7">UH-Tt-Lm1</strain>
    </source>
</reference>
<dbReference type="AlphaFoldDB" id="A0A9P6HDY9"/>
<dbReference type="EMBL" id="WIUZ02000007">
    <property type="protein sequence ID" value="KAF9785229.1"/>
    <property type="molecule type" value="Genomic_DNA"/>
</dbReference>
<name>A0A9P6HDY9_9AGAM</name>
<dbReference type="OrthoDB" id="331600at2759"/>
<evidence type="ECO:0000313" key="7">
    <source>
        <dbReference type="EMBL" id="KAF9785229.1"/>
    </source>
</evidence>
<evidence type="ECO:0000259" key="5">
    <source>
        <dbReference type="Pfam" id="PF11935"/>
    </source>
</evidence>
<organism evidence="7 8">
    <name type="scientific">Thelephora terrestris</name>
    <dbReference type="NCBI Taxonomy" id="56493"/>
    <lineage>
        <taxon>Eukaryota</taxon>
        <taxon>Fungi</taxon>
        <taxon>Dikarya</taxon>
        <taxon>Basidiomycota</taxon>
        <taxon>Agaricomycotina</taxon>
        <taxon>Agaricomycetes</taxon>
        <taxon>Thelephorales</taxon>
        <taxon>Thelephoraceae</taxon>
        <taxon>Thelephora</taxon>
    </lineage>
</organism>
<evidence type="ECO:0000256" key="4">
    <source>
        <dbReference type="SAM" id="MobiDB-lite"/>
    </source>
</evidence>
<evidence type="ECO:0000256" key="2">
    <source>
        <dbReference type="ARBA" id="ARBA00022664"/>
    </source>
</evidence>
<dbReference type="InterPro" id="IPR011989">
    <property type="entry name" value="ARM-like"/>
</dbReference>
<gene>
    <name evidence="7" type="ORF">BJ322DRAFT_1062113</name>
</gene>
<evidence type="ECO:0000256" key="3">
    <source>
        <dbReference type="ARBA" id="ARBA00023242"/>
    </source>
</evidence>
<evidence type="ECO:0000256" key="1">
    <source>
        <dbReference type="ARBA" id="ARBA00004123"/>
    </source>
</evidence>
<feature type="domain" description="Symplekin/Pta1 N-terminal" evidence="5">
    <location>
        <begin position="104"/>
        <end position="327"/>
    </location>
</feature>